<evidence type="ECO:0000313" key="2">
    <source>
        <dbReference type="Proteomes" id="UP000707451"/>
    </source>
</evidence>
<name>A0A9P7XRG3_9FUNG</name>
<sequence>MTQNDCQPWFEFALSTRGTTSWADSETTFDNSYNIVVITQLIAQIPTRDFAVKLRALDCGISIAKTMHCYILLIVHPDHKPKTPGDYDTIVSIELPD</sequence>
<comment type="caution">
    <text evidence="1">The sequence shown here is derived from an EMBL/GenBank/DDBJ whole genome shotgun (WGS) entry which is preliminary data.</text>
</comment>
<organism evidence="1 2">
    <name type="scientific">Linnemannia hyalina</name>
    <dbReference type="NCBI Taxonomy" id="64524"/>
    <lineage>
        <taxon>Eukaryota</taxon>
        <taxon>Fungi</taxon>
        <taxon>Fungi incertae sedis</taxon>
        <taxon>Mucoromycota</taxon>
        <taxon>Mortierellomycotina</taxon>
        <taxon>Mortierellomycetes</taxon>
        <taxon>Mortierellales</taxon>
        <taxon>Mortierellaceae</taxon>
        <taxon>Linnemannia</taxon>
    </lineage>
</organism>
<reference evidence="1" key="1">
    <citation type="submission" date="2021-06" db="EMBL/GenBank/DDBJ databases">
        <title>Genome Sequence of Mortierella hyaline Strain SCG-10, a Cold-Adapted, Nitrate-Reducing Fungus Isolated from Soil in Minnesota, USA.</title>
        <authorList>
            <person name="Aldossari N."/>
        </authorList>
    </citation>
    <scope>NUCLEOTIDE SEQUENCE</scope>
    <source>
        <strain evidence="1">SCG-10</strain>
    </source>
</reference>
<proteinExistence type="predicted"/>
<dbReference type="Proteomes" id="UP000707451">
    <property type="component" value="Unassembled WGS sequence"/>
</dbReference>
<gene>
    <name evidence="1" type="ORF">KI688_002272</name>
</gene>
<keyword evidence="2" id="KW-1185">Reference proteome</keyword>
<protein>
    <submittedName>
        <fullName evidence="1">Uncharacterized protein</fullName>
    </submittedName>
</protein>
<accession>A0A9P7XRG3</accession>
<dbReference type="EMBL" id="JAHRHY010000011">
    <property type="protein sequence ID" value="KAG9065975.1"/>
    <property type="molecule type" value="Genomic_DNA"/>
</dbReference>
<evidence type="ECO:0000313" key="1">
    <source>
        <dbReference type="EMBL" id="KAG9065975.1"/>
    </source>
</evidence>
<dbReference type="AlphaFoldDB" id="A0A9P7XRG3"/>